<accession>A0A401SP55</accession>
<protein>
    <recommendedName>
        <fullName evidence="14">Regulator of microtubule dynamics protein 3</fullName>
    </recommendedName>
    <alternativeName>
        <fullName evidence="15">Protein FAM82A2</fullName>
    </alternativeName>
    <alternativeName>
        <fullName evidence="16">Protein FAM82C</fullName>
    </alternativeName>
</protein>
<sequence length="443" mass="49132">MSGDLSVCGSRASLGLGLGAAAGLGLLYLAYSRGLGKRTCRGKHGTLDFSNLKPSKPTVQNQAAPKESKTQVTEDCSNIAELKKQQLEIWEQLDVILQCVRELKEEVVDLRECLTGMTDQIVGDVRSRLGQCGKSGKKKRIGFSRERSNSAESNSIYFTSSTGNKSSAETESEGGYTTANAESDNDREEAANSNAPDSMCNSSHNLDEFTQLLCIADRLHEGGDEDKTKGFKLLLDKKTKYHSKPEFCWRLARAYCDMVEIAKDQIEKKSFLVKGKEEAEAGLREDNASAECHKWYAILCGKQADNETVQNRIKAGYSFKEHIDKAIELKPNDPSLYYLLGRWCYEVAQLGWIERKAAATFYGTPPSSTIDEAVKNFLKAEELKPGYSKVNSVYIAKCYRDLGSYATALHWLELASALPIKSKEDITAESELQEMQNVLSLRS</sequence>
<feature type="transmembrane region" description="Helical" evidence="18">
    <location>
        <begin position="12"/>
        <end position="31"/>
    </location>
</feature>
<evidence type="ECO:0000256" key="9">
    <source>
        <dbReference type="ARBA" id="ARBA00023128"/>
    </source>
</evidence>
<evidence type="ECO:0000256" key="16">
    <source>
        <dbReference type="ARBA" id="ARBA00041960"/>
    </source>
</evidence>
<dbReference type="OrthoDB" id="512473at2759"/>
<evidence type="ECO:0000256" key="11">
    <source>
        <dbReference type="ARBA" id="ARBA00023212"/>
    </source>
</evidence>
<comment type="subcellular location">
    <subcellularLocation>
        <location evidence="3">Cytoplasm</location>
        <location evidence="3">Cytoskeleton</location>
        <location evidence="3">Spindle pole</location>
    </subcellularLocation>
    <subcellularLocation>
        <location evidence="2">Mitochondrion outer membrane</location>
        <topology evidence="2">Single-pass membrane protein</topology>
    </subcellularLocation>
    <subcellularLocation>
        <location evidence="1">Nucleus</location>
    </subcellularLocation>
</comment>
<dbReference type="InterPro" id="IPR011990">
    <property type="entry name" value="TPR-like_helical_dom_sf"/>
</dbReference>
<feature type="compositionally biased region" description="Polar residues" evidence="17">
    <location>
        <begin position="51"/>
        <end position="63"/>
    </location>
</feature>
<keyword evidence="7 18" id="KW-1133">Transmembrane helix</keyword>
<evidence type="ECO:0000313" key="20">
    <source>
        <dbReference type="Proteomes" id="UP000287033"/>
    </source>
</evidence>
<organism evidence="19 20">
    <name type="scientific">Chiloscyllium punctatum</name>
    <name type="common">Brownbanded bambooshark</name>
    <name type="synonym">Hemiscyllium punctatum</name>
    <dbReference type="NCBI Taxonomy" id="137246"/>
    <lineage>
        <taxon>Eukaryota</taxon>
        <taxon>Metazoa</taxon>
        <taxon>Chordata</taxon>
        <taxon>Craniata</taxon>
        <taxon>Vertebrata</taxon>
        <taxon>Chondrichthyes</taxon>
        <taxon>Elasmobranchii</taxon>
        <taxon>Galeomorphii</taxon>
        <taxon>Galeoidea</taxon>
        <taxon>Orectolobiformes</taxon>
        <taxon>Hemiscylliidae</taxon>
        <taxon>Chiloscyllium</taxon>
    </lineage>
</organism>
<evidence type="ECO:0000256" key="2">
    <source>
        <dbReference type="ARBA" id="ARBA00004572"/>
    </source>
</evidence>
<dbReference type="PANTHER" id="PTHR16056:SF18">
    <property type="entry name" value="REGULATOR OF MICROTUBULE DYNAMICS PROTEIN 3"/>
    <property type="match status" value="1"/>
</dbReference>
<keyword evidence="9" id="KW-0496">Mitochondrion</keyword>
<keyword evidence="5 18" id="KW-0812">Transmembrane</keyword>
<comment type="similarity">
    <text evidence="13">Belongs to the RMDN family.</text>
</comment>
<dbReference type="InterPro" id="IPR049039">
    <property type="entry name" value="RMD1-3_a_helical_rpt"/>
</dbReference>
<evidence type="ECO:0000256" key="6">
    <source>
        <dbReference type="ARBA" id="ARBA00022787"/>
    </source>
</evidence>
<evidence type="ECO:0000256" key="8">
    <source>
        <dbReference type="ARBA" id="ARBA00023054"/>
    </source>
</evidence>
<keyword evidence="11" id="KW-0206">Cytoskeleton</keyword>
<evidence type="ECO:0000256" key="12">
    <source>
        <dbReference type="ARBA" id="ARBA00023242"/>
    </source>
</evidence>
<evidence type="ECO:0000256" key="14">
    <source>
        <dbReference type="ARBA" id="ARBA00039962"/>
    </source>
</evidence>
<evidence type="ECO:0000313" key="19">
    <source>
        <dbReference type="EMBL" id="GCC32156.1"/>
    </source>
</evidence>
<keyword evidence="10 18" id="KW-0472">Membrane</keyword>
<dbReference type="Proteomes" id="UP000287033">
    <property type="component" value="Unassembled WGS sequence"/>
</dbReference>
<evidence type="ECO:0000256" key="3">
    <source>
        <dbReference type="ARBA" id="ARBA00004647"/>
    </source>
</evidence>
<keyword evidence="20" id="KW-1185">Reference proteome</keyword>
<dbReference type="Gene3D" id="1.25.40.10">
    <property type="entry name" value="Tetratricopeptide repeat domain"/>
    <property type="match status" value="1"/>
</dbReference>
<dbReference type="GO" id="GO:0005876">
    <property type="term" value="C:spindle microtubule"/>
    <property type="evidence" value="ECO:0007669"/>
    <property type="project" value="TreeGrafter"/>
</dbReference>
<keyword evidence="8" id="KW-0175">Coiled coil</keyword>
<feature type="region of interest" description="Disordered" evidence="17">
    <location>
        <begin position="51"/>
        <end position="70"/>
    </location>
</feature>
<dbReference type="PANTHER" id="PTHR16056">
    <property type="entry name" value="REGULATOR OF MICROTUBULE DYNAMICS PROTEIN"/>
    <property type="match status" value="1"/>
</dbReference>
<dbReference type="EMBL" id="BEZZ01000416">
    <property type="protein sequence ID" value="GCC32156.1"/>
    <property type="molecule type" value="Genomic_DNA"/>
</dbReference>
<dbReference type="GO" id="GO:0005741">
    <property type="term" value="C:mitochondrial outer membrane"/>
    <property type="evidence" value="ECO:0007669"/>
    <property type="project" value="UniProtKB-SubCell"/>
</dbReference>
<evidence type="ECO:0000256" key="5">
    <source>
        <dbReference type="ARBA" id="ARBA00022692"/>
    </source>
</evidence>
<dbReference type="SUPFAM" id="SSF48452">
    <property type="entry name" value="TPR-like"/>
    <property type="match status" value="1"/>
</dbReference>
<feature type="compositionally biased region" description="Polar residues" evidence="17">
    <location>
        <begin position="156"/>
        <end position="182"/>
    </location>
</feature>
<dbReference type="OMA" id="EFCWRLA"/>
<evidence type="ECO:0000256" key="7">
    <source>
        <dbReference type="ARBA" id="ARBA00022989"/>
    </source>
</evidence>
<dbReference type="GO" id="GO:0008017">
    <property type="term" value="F:microtubule binding"/>
    <property type="evidence" value="ECO:0007669"/>
    <property type="project" value="TreeGrafter"/>
</dbReference>
<proteinExistence type="inferred from homology"/>
<evidence type="ECO:0000256" key="17">
    <source>
        <dbReference type="SAM" id="MobiDB-lite"/>
    </source>
</evidence>
<keyword evidence="12" id="KW-0539">Nucleus</keyword>
<evidence type="ECO:0000256" key="13">
    <source>
        <dbReference type="ARBA" id="ARBA00038360"/>
    </source>
</evidence>
<evidence type="ECO:0000256" key="4">
    <source>
        <dbReference type="ARBA" id="ARBA00022490"/>
    </source>
</evidence>
<keyword evidence="4" id="KW-0963">Cytoplasm</keyword>
<dbReference type="AlphaFoldDB" id="A0A401SP55"/>
<evidence type="ECO:0000256" key="1">
    <source>
        <dbReference type="ARBA" id="ARBA00004123"/>
    </source>
</evidence>
<evidence type="ECO:0000256" key="15">
    <source>
        <dbReference type="ARBA" id="ARBA00041608"/>
    </source>
</evidence>
<evidence type="ECO:0000256" key="10">
    <source>
        <dbReference type="ARBA" id="ARBA00023136"/>
    </source>
</evidence>
<comment type="caution">
    <text evidence="19">The sequence shown here is derived from an EMBL/GenBank/DDBJ whole genome shotgun (WGS) entry which is preliminary data.</text>
</comment>
<dbReference type="GO" id="GO:0097431">
    <property type="term" value="C:mitotic spindle pole"/>
    <property type="evidence" value="ECO:0007669"/>
    <property type="project" value="TreeGrafter"/>
</dbReference>
<feature type="region of interest" description="Disordered" evidence="17">
    <location>
        <begin position="154"/>
        <end position="199"/>
    </location>
</feature>
<evidence type="ECO:0000256" key="18">
    <source>
        <dbReference type="SAM" id="Phobius"/>
    </source>
</evidence>
<name>A0A401SP55_CHIPU</name>
<keyword evidence="6" id="KW-1000">Mitochondrion outer membrane</keyword>
<gene>
    <name evidence="19" type="ORF">chiPu_0010616</name>
</gene>
<reference evidence="19 20" key="1">
    <citation type="journal article" date="2018" name="Nat. Ecol. Evol.">
        <title>Shark genomes provide insights into elasmobranch evolution and the origin of vertebrates.</title>
        <authorList>
            <person name="Hara Y"/>
            <person name="Yamaguchi K"/>
            <person name="Onimaru K"/>
            <person name="Kadota M"/>
            <person name="Koyanagi M"/>
            <person name="Keeley SD"/>
            <person name="Tatsumi K"/>
            <person name="Tanaka K"/>
            <person name="Motone F"/>
            <person name="Kageyama Y"/>
            <person name="Nozu R"/>
            <person name="Adachi N"/>
            <person name="Nishimura O"/>
            <person name="Nakagawa R"/>
            <person name="Tanegashima C"/>
            <person name="Kiyatake I"/>
            <person name="Matsumoto R"/>
            <person name="Murakumo K"/>
            <person name="Nishida K"/>
            <person name="Terakita A"/>
            <person name="Kuratani S"/>
            <person name="Sato K"/>
            <person name="Hyodo S Kuraku.S."/>
        </authorList>
    </citation>
    <scope>NUCLEOTIDE SEQUENCE [LARGE SCALE GENOMIC DNA]</scope>
</reference>
<dbReference type="STRING" id="137246.A0A401SP55"/>
<dbReference type="Pfam" id="PF21033">
    <property type="entry name" value="RMD1-3"/>
    <property type="match status" value="1"/>
</dbReference>
<dbReference type="GO" id="GO:0005634">
    <property type="term" value="C:nucleus"/>
    <property type="evidence" value="ECO:0007669"/>
    <property type="project" value="UniProtKB-SubCell"/>
</dbReference>